<dbReference type="GO" id="GO:0000981">
    <property type="term" value="F:DNA-binding transcription factor activity, RNA polymerase II-specific"/>
    <property type="evidence" value="ECO:0007669"/>
    <property type="project" value="InterPro"/>
</dbReference>
<evidence type="ECO:0000313" key="6">
    <source>
        <dbReference type="Proteomes" id="UP000027002"/>
    </source>
</evidence>
<dbReference type="Pfam" id="PF00172">
    <property type="entry name" value="Zn_clus"/>
    <property type="match status" value="1"/>
</dbReference>
<reference evidence="5" key="1">
    <citation type="submission" date="2020-03" db="EMBL/GenBank/DDBJ databases">
        <title>A mixture of massive structural variations and highly conserved coding sequences in Ustilaginoidea virens genome.</title>
        <authorList>
            <person name="Zhang K."/>
            <person name="Zhao Z."/>
            <person name="Zhang Z."/>
            <person name="Li Y."/>
            <person name="Hsiang T."/>
            <person name="Sun W."/>
        </authorList>
    </citation>
    <scope>NUCLEOTIDE SEQUENCE</scope>
    <source>
        <strain evidence="5">UV-8b</strain>
    </source>
</reference>
<comment type="subcellular location">
    <subcellularLocation>
        <location evidence="1">Nucleus</location>
    </subcellularLocation>
</comment>
<feature type="compositionally biased region" description="Low complexity" evidence="3">
    <location>
        <begin position="130"/>
        <end position="139"/>
    </location>
</feature>
<accession>A0A8E5HKQ8</accession>
<evidence type="ECO:0000256" key="2">
    <source>
        <dbReference type="ARBA" id="ARBA00023242"/>
    </source>
</evidence>
<dbReference type="PROSITE" id="PS50048">
    <property type="entry name" value="ZN2_CY6_FUNGAL_2"/>
    <property type="match status" value="1"/>
</dbReference>
<dbReference type="PANTHER" id="PTHR37534">
    <property type="entry name" value="TRANSCRIPTIONAL ACTIVATOR PROTEIN UGA3"/>
    <property type="match status" value="1"/>
</dbReference>
<dbReference type="GO" id="GO:0045944">
    <property type="term" value="P:positive regulation of transcription by RNA polymerase II"/>
    <property type="evidence" value="ECO:0007669"/>
    <property type="project" value="TreeGrafter"/>
</dbReference>
<dbReference type="GO" id="GO:0000976">
    <property type="term" value="F:transcription cis-regulatory region binding"/>
    <property type="evidence" value="ECO:0007669"/>
    <property type="project" value="TreeGrafter"/>
</dbReference>
<dbReference type="SUPFAM" id="SSF57701">
    <property type="entry name" value="Zn2/Cys6 DNA-binding domain"/>
    <property type="match status" value="1"/>
</dbReference>
<sequence>MGNVRMTSLPADRAVASHDCPTCVKRRIKCDRSEPACIKCASRGLGCPGFKAIYLKWDQGIASRGKYAGRLTPAAKTKPAPGSRGHMHGHGHGRDRHQTRTPSVDREQDPVASFSSGVEKNRAMRRPQQTSTAAASPDPTTDRNVTNSFLSASMFRTLIHHFCSKAVSRLTWIDQPIHPWRTIVQRLLQHSTCVQLSVASLAAAHLSMTPGNSKGQRDSLYSTYCLLRDQALRILSRKMRVDLQARLPAAGQDQGRVMPATEILASMLALCYTEVFVPGSRDWKVHLQACRVVINLQQLEDWQKASRDPIFTFLHKEIVDLEILTSTTAFDEEAAAAAVRPLPTLSLQSASADCGWAFTPLIHELTLLERDRYSLQKVSSCLPSVDMDLWCRRIEQAYRGTMSSPRLTSCARSQALQQSFQDIARAHYYATLVYCYQVLAAQDAKTPDVVEGLVRCLFRDIQSIGAGPTDDLHHDLFFPLFIAGVESTSSRERQVVIDNLFVDSLSRTGIWCNYSALQFLRIFWAPTADLEYHGNWIHFARANLSAIGTFIVF</sequence>
<keyword evidence="6" id="KW-1185">Reference proteome</keyword>
<name>A0A8E5HKQ8_USTVR</name>
<dbReference type="PANTHER" id="PTHR37534:SF15">
    <property type="entry name" value="ZN(II)2CYS6 TRANSCRIPTION FACTOR (EUROFUNG)"/>
    <property type="match status" value="1"/>
</dbReference>
<dbReference type="Proteomes" id="UP000027002">
    <property type="component" value="Chromosome 1"/>
</dbReference>
<dbReference type="GeneID" id="66062265"/>
<dbReference type="KEGG" id="uvi:66062265"/>
<dbReference type="Gene3D" id="4.10.240.10">
    <property type="entry name" value="Zn(2)-C6 fungal-type DNA-binding domain"/>
    <property type="match status" value="1"/>
</dbReference>
<dbReference type="EMBL" id="CP072753">
    <property type="protein sequence ID" value="QUC17246.1"/>
    <property type="molecule type" value="Genomic_DNA"/>
</dbReference>
<organism evidence="5 6">
    <name type="scientific">Ustilaginoidea virens</name>
    <name type="common">Rice false smut fungus</name>
    <name type="synonym">Villosiclava virens</name>
    <dbReference type="NCBI Taxonomy" id="1159556"/>
    <lineage>
        <taxon>Eukaryota</taxon>
        <taxon>Fungi</taxon>
        <taxon>Dikarya</taxon>
        <taxon>Ascomycota</taxon>
        <taxon>Pezizomycotina</taxon>
        <taxon>Sordariomycetes</taxon>
        <taxon>Hypocreomycetidae</taxon>
        <taxon>Hypocreales</taxon>
        <taxon>Clavicipitaceae</taxon>
        <taxon>Ustilaginoidea</taxon>
    </lineage>
</organism>
<dbReference type="InterPro" id="IPR001138">
    <property type="entry name" value="Zn2Cys6_DnaBD"/>
</dbReference>
<evidence type="ECO:0000256" key="1">
    <source>
        <dbReference type="ARBA" id="ARBA00004123"/>
    </source>
</evidence>
<feature type="compositionally biased region" description="Basic residues" evidence="3">
    <location>
        <begin position="85"/>
        <end position="99"/>
    </location>
</feature>
<protein>
    <recommendedName>
        <fullName evidence="4">Zn(2)-C6 fungal-type domain-containing protein</fullName>
    </recommendedName>
</protein>
<proteinExistence type="predicted"/>
<dbReference type="RefSeq" id="XP_042994919.1">
    <property type="nucleotide sequence ID" value="XM_043138985.1"/>
</dbReference>
<evidence type="ECO:0000259" key="4">
    <source>
        <dbReference type="PROSITE" id="PS50048"/>
    </source>
</evidence>
<dbReference type="CDD" id="cd00067">
    <property type="entry name" value="GAL4"/>
    <property type="match status" value="1"/>
</dbReference>
<dbReference type="InterPro" id="IPR021858">
    <property type="entry name" value="Fun_TF"/>
</dbReference>
<evidence type="ECO:0000256" key="3">
    <source>
        <dbReference type="SAM" id="MobiDB-lite"/>
    </source>
</evidence>
<dbReference type="AlphaFoldDB" id="A0A8E5HKQ8"/>
<dbReference type="Pfam" id="PF11951">
    <property type="entry name" value="Fungal_trans_2"/>
    <property type="match status" value="1"/>
</dbReference>
<keyword evidence="2" id="KW-0539">Nucleus</keyword>
<dbReference type="GO" id="GO:0008270">
    <property type="term" value="F:zinc ion binding"/>
    <property type="evidence" value="ECO:0007669"/>
    <property type="project" value="InterPro"/>
</dbReference>
<evidence type="ECO:0000313" key="5">
    <source>
        <dbReference type="EMBL" id="QUC17246.1"/>
    </source>
</evidence>
<dbReference type="GO" id="GO:0005634">
    <property type="term" value="C:nucleus"/>
    <property type="evidence" value="ECO:0007669"/>
    <property type="project" value="UniProtKB-SubCell"/>
</dbReference>
<gene>
    <name evidence="5" type="ORF">UV8b_01487</name>
</gene>
<dbReference type="InterPro" id="IPR036864">
    <property type="entry name" value="Zn2-C6_fun-type_DNA-bd_sf"/>
</dbReference>
<feature type="region of interest" description="Disordered" evidence="3">
    <location>
        <begin position="68"/>
        <end position="143"/>
    </location>
</feature>
<dbReference type="OrthoDB" id="3251668at2759"/>
<feature type="domain" description="Zn(2)-C6 fungal-type" evidence="4">
    <location>
        <begin position="19"/>
        <end position="47"/>
    </location>
</feature>